<protein>
    <submittedName>
        <fullName evidence="3">ATPase</fullName>
    </submittedName>
</protein>
<dbReference type="Proteomes" id="UP000798808">
    <property type="component" value="Unassembled WGS sequence"/>
</dbReference>
<organism evidence="3 4">
    <name type="scientific">Fulvivirga kasyanovii</name>
    <dbReference type="NCBI Taxonomy" id="396812"/>
    <lineage>
        <taxon>Bacteria</taxon>
        <taxon>Pseudomonadati</taxon>
        <taxon>Bacteroidota</taxon>
        <taxon>Cytophagia</taxon>
        <taxon>Cytophagales</taxon>
        <taxon>Fulvivirgaceae</taxon>
        <taxon>Fulvivirga</taxon>
    </lineage>
</organism>
<dbReference type="InterPro" id="IPR013538">
    <property type="entry name" value="ASHA1/2-like_C"/>
</dbReference>
<comment type="similarity">
    <text evidence="1">Belongs to the AHA1 family.</text>
</comment>
<evidence type="ECO:0000259" key="2">
    <source>
        <dbReference type="Pfam" id="PF08327"/>
    </source>
</evidence>
<gene>
    <name evidence="3" type="ORF">E1163_22965</name>
</gene>
<dbReference type="Gene3D" id="3.30.530.20">
    <property type="match status" value="1"/>
</dbReference>
<comment type="caution">
    <text evidence="3">The sequence shown here is derived from an EMBL/GenBank/DDBJ whole genome shotgun (WGS) entry which is preliminary data.</text>
</comment>
<accession>A0ABW9RVV3</accession>
<reference evidence="3 4" key="1">
    <citation type="submission" date="2019-02" db="EMBL/GenBank/DDBJ databases">
        <authorList>
            <person name="Goldberg S.R."/>
            <person name="Haltli B.A."/>
            <person name="Correa H."/>
            <person name="Russell K.G."/>
        </authorList>
    </citation>
    <scope>NUCLEOTIDE SEQUENCE [LARGE SCALE GENOMIC DNA]</scope>
    <source>
        <strain evidence="3 4">JCM 16186</strain>
    </source>
</reference>
<dbReference type="EMBL" id="SMLW01000644">
    <property type="protein sequence ID" value="MTI27836.1"/>
    <property type="molecule type" value="Genomic_DNA"/>
</dbReference>
<dbReference type="Pfam" id="PF08327">
    <property type="entry name" value="AHSA1"/>
    <property type="match status" value="1"/>
</dbReference>
<sequence length="160" mass="18655">MKNDKVEESVHRSITVEEPPEKAFEMFVNKFHEWWPQEYTWSQEVLDFIAIEPKQGGRCFERGPNGFECDWGRVIRYEPPYAITFTWQIGLNRDPVPDSDKASIVEVRFEAEDSQTHVQVNHHSFSRHGEGWQQYVAGLASAQGWSWLLDKYAAAFDTQS</sequence>
<feature type="domain" description="Activator of Hsp90 ATPase homologue 1/2-like C-terminal" evidence="2">
    <location>
        <begin position="19"/>
        <end position="150"/>
    </location>
</feature>
<evidence type="ECO:0000256" key="1">
    <source>
        <dbReference type="ARBA" id="ARBA00006817"/>
    </source>
</evidence>
<evidence type="ECO:0000313" key="4">
    <source>
        <dbReference type="Proteomes" id="UP000798808"/>
    </source>
</evidence>
<keyword evidence="4" id="KW-1185">Reference proteome</keyword>
<dbReference type="InterPro" id="IPR023393">
    <property type="entry name" value="START-like_dom_sf"/>
</dbReference>
<evidence type="ECO:0000313" key="3">
    <source>
        <dbReference type="EMBL" id="MTI27836.1"/>
    </source>
</evidence>
<proteinExistence type="inferred from homology"/>
<name>A0ABW9RVV3_9BACT</name>
<dbReference type="RefSeq" id="WP_155174834.1">
    <property type="nucleotide sequence ID" value="NZ_BAAAFL010000055.1"/>
</dbReference>
<dbReference type="CDD" id="cd08891">
    <property type="entry name" value="SRPBCC_CalC"/>
    <property type="match status" value="1"/>
</dbReference>
<dbReference type="SUPFAM" id="SSF55961">
    <property type="entry name" value="Bet v1-like"/>
    <property type="match status" value="1"/>
</dbReference>